<dbReference type="InterPro" id="IPR012951">
    <property type="entry name" value="BBE"/>
</dbReference>
<dbReference type="GO" id="GO:0071949">
    <property type="term" value="F:FAD binding"/>
    <property type="evidence" value="ECO:0007669"/>
    <property type="project" value="InterPro"/>
</dbReference>
<keyword evidence="8" id="KW-1185">Reference proteome</keyword>
<protein>
    <submittedName>
        <fullName evidence="7">FAD-linked oxidase</fullName>
    </submittedName>
</protein>
<evidence type="ECO:0000256" key="1">
    <source>
        <dbReference type="ARBA" id="ARBA00001974"/>
    </source>
</evidence>
<dbReference type="AlphaFoldDB" id="A0A918FCM3"/>
<evidence type="ECO:0000313" key="7">
    <source>
        <dbReference type="EMBL" id="GGR30937.1"/>
    </source>
</evidence>
<dbReference type="InterPro" id="IPR006094">
    <property type="entry name" value="Oxid_FAD_bind_N"/>
</dbReference>
<dbReference type="InterPro" id="IPR016169">
    <property type="entry name" value="FAD-bd_PCMH_sub2"/>
</dbReference>
<dbReference type="Pfam" id="PF01565">
    <property type="entry name" value="FAD_binding_4"/>
    <property type="match status" value="1"/>
</dbReference>
<dbReference type="EMBL" id="BMQL01000051">
    <property type="protein sequence ID" value="GGR30937.1"/>
    <property type="molecule type" value="Genomic_DNA"/>
</dbReference>
<name>A0A918FCM3_9DEIO</name>
<dbReference type="RefSeq" id="WP_189092963.1">
    <property type="nucleotide sequence ID" value="NZ_BMQL01000051.1"/>
</dbReference>
<dbReference type="InterPro" id="IPR016167">
    <property type="entry name" value="FAD-bd_PCMH_sub1"/>
</dbReference>
<reference evidence="7" key="2">
    <citation type="submission" date="2020-09" db="EMBL/GenBank/DDBJ databases">
        <authorList>
            <person name="Sun Q."/>
            <person name="Ohkuma M."/>
        </authorList>
    </citation>
    <scope>NUCLEOTIDE SEQUENCE</scope>
    <source>
        <strain evidence="7">JCM 31311</strain>
    </source>
</reference>
<evidence type="ECO:0000256" key="2">
    <source>
        <dbReference type="ARBA" id="ARBA00005466"/>
    </source>
</evidence>
<dbReference type="InterPro" id="IPR050416">
    <property type="entry name" value="FAD-linked_Oxidoreductase"/>
</dbReference>
<evidence type="ECO:0000259" key="6">
    <source>
        <dbReference type="PROSITE" id="PS51387"/>
    </source>
</evidence>
<dbReference type="Gene3D" id="3.30.43.10">
    <property type="entry name" value="Uridine Diphospho-n-acetylenolpyruvylglucosamine Reductase, domain 2"/>
    <property type="match status" value="1"/>
</dbReference>
<dbReference type="InterPro" id="IPR036318">
    <property type="entry name" value="FAD-bd_PCMH-like_sf"/>
</dbReference>
<dbReference type="SUPFAM" id="SSF56176">
    <property type="entry name" value="FAD-binding/transporter-associated domain-like"/>
    <property type="match status" value="1"/>
</dbReference>
<evidence type="ECO:0000313" key="8">
    <source>
        <dbReference type="Proteomes" id="UP000603865"/>
    </source>
</evidence>
<dbReference type="PANTHER" id="PTHR42973:SF39">
    <property type="entry name" value="FAD-BINDING PCMH-TYPE DOMAIN-CONTAINING PROTEIN"/>
    <property type="match status" value="1"/>
</dbReference>
<feature type="domain" description="FAD-binding PCMH-type" evidence="6">
    <location>
        <begin position="50"/>
        <end position="220"/>
    </location>
</feature>
<comment type="similarity">
    <text evidence="2">Belongs to the oxygen-dependent FAD-linked oxidoreductase family.</text>
</comment>
<dbReference type="InterPro" id="IPR016166">
    <property type="entry name" value="FAD-bd_PCMH"/>
</dbReference>
<keyword evidence="3" id="KW-0285">Flavoprotein</keyword>
<dbReference type="PROSITE" id="PS51387">
    <property type="entry name" value="FAD_PCMH"/>
    <property type="match status" value="1"/>
</dbReference>
<dbReference type="Pfam" id="PF08031">
    <property type="entry name" value="BBE"/>
    <property type="match status" value="1"/>
</dbReference>
<sequence>MTMTAEPSVFSGAALQDATIQFIATFDGTCVRADDMAFDSARAVWNAAADDLRPVLLARPSGAAGVAQAVRFAARTGLPLAVRSGGHSPAGFGTVEGGMVLDLSGMKAMLIDPQTRRIRLQPGLTWGEVAAGLHEHGLAITSGDVAAVGVGGLTQGGGIGWFVRRYGLAVDRLRAAELVTADGTLLRVSETEHPEVFWALRGAGANLGVVTSLEFEAHEAGMVYGGLLAFDASEPAEAARLLGRFARIAHAAPDALTMQGMFVAAPPAPFIPPHLVGKTILMVLSCYSGALEDGAAALAPVRALGAAVDLTGPIPYPVLFQMSEEGGRRGRRHVSRSGFLRALDTDALARLTAALASMPLGLVVQVRPLGGQLARIPQDATAFGHRQAPFLVLIDQGVPDASLEDAARQHVEHLWSTLAPHASGLYGNFASDGDLRAGQPVYSSHDLARLARIKAALDPHNLFARNANIRPAAVVSV</sequence>
<keyword evidence="5" id="KW-0560">Oxidoreductase</keyword>
<evidence type="ECO:0000256" key="5">
    <source>
        <dbReference type="ARBA" id="ARBA00023002"/>
    </source>
</evidence>
<organism evidence="7 8">
    <name type="scientific">Deinococcus ruber</name>
    <dbReference type="NCBI Taxonomy" id="1848197"/>
    <lineage>
        <taxon>Bacteria</taxon>
        <taxon>Thermotogati</taxon>
        <taxon>Deinococcota</taxon>
        <taxon>Deinococci</taxon>
        <taxon>Deinococcales</taxon>
        <taxon>Deinococcaceae</taxon>
        <taxon>Deinococcus</taxon>
    </lineage>
</organism>
<gene>
    <name evidence="7" type="ORF">GCM10008957_47090</name>
</gene>
<dbReference type="GO" id="GO:0016491">
    <property type="term" value="F:oxidoreductase activity"/>
    <property type="evidence" value="ECO:0007669"/>
    <property type="project" value="UniProtKB-KW"/>
</dbReference>
<reference evidence="7" key="1">
    <citation type="journal article" date="2014" name="Int. J. Syst. Evol. Microbiol.">
        <title>Complete genome sequence of Corynebacterium casei LMG S-19264T (=DSM 44701T), isolated from a smear-ripened cheese.</title>
        <authorList>
            <consortium name="US DOE Joint Genome Institute (JGI-PGF)"/>
            <person name="Walter F."/>
            <person name="Albersmeier A."/>
            <person name="Kalinowski J."/>
            <person name="Ruckert C."/>
        </authorList>
    </citation>
    <scope>NUCLEOTIDE SEQUENCE</scope>
    <source>
        <strain evidence="7">JCM 31311</strain>
    </source>
</reference>
<keyword evidence="4" id="KW-0274">FAD</keyword>
<dbReference type="Gene3D" id="3.30.465.10">
    <property type="match status" value="1"/>
</dbReference>
<dbReference type="Proteomes" id="UP000603865">
    <property type="component" value="Unassembled WGS sequence"/>
</dbReference>
<proteinExistence type="inferred from homology"/>
<dbReference type="Gene3D" id="3.40.462.20">
    <property type="match status" value="1"/>
</dbReference>
<comment type="caution">
    <text evidence="7">The sequence shown here is derived from an EMBL/GenBank/DDBJ whole genome shotgun (WGS) entry which is preliminary data.</text>
</comment>
<evidence type="ECO:0000256" key="3">
    <source>
        <dbReference type="ARBA" id="ARBA00022630"/>
    </source>
</evidence>
<evidence type="ECO:0000256" key="4">
    <source>
        <dbReference type="ARBA" id="ARBA00022827"/>
    </source>
</evidence>
<comment type="cofactor">
    <cofactor evidence="1">
        <name>FAD</name>
        <dbReference type="ChEBI" id="CHEBI:57692"/>
    </cofactor>
</comment>
<dbReference type="PANTHER" id="PTHR42973">
    <property type="entry name" value="BINDING OXIDOREDUCTASE, PUTATIVE (AFU_ORTHOLOGUE AFUA_1G17690)-RELATED"/>
    <property type="match status" value="1"/>
</dbReference>
<accession>A0A918FCM3</accession>